<protein>
    <submittedName>
        <fullName evidence="2">Pco061870a</fullName>
    </submittedName>
</protein>
<dbReference type="EMBL" id="GBRH01170291">
    <property type="protein sequence ID" value="JAE27605.1"/>
    <property type="molecule type" value="Transcribed_RNA"/>
</dbReference>
<dbReference type="AlphaFoldDB" id="A0A0A9GR61"/>
<evidence type="ECO:0000313" key="2">
    <source>
        <dbReference type="EMBL" id="JAE27605.1"/>
    </source>
</evidence>
<feature type="region of interest" description="Disordered" evidence="1">
    <location>
        <begin position="177"/>
        <end position="200"/>
    </location>
</feature>
<reference evidence="2" key="2">
    <citation type="journal article" date="2015" name="Data Brief">
        <title>Shoot transcriptome of the giant reed, Arundo donax.</title>
        <authorList>
            <person name="Barrero R.A."/>
            <person name="Guerrero F.D."/>
            <person name="Moolhuijzen P."/>
            <person name="Goolsby J.A."/>
            <person name="Tidwell J."/>
            <person name="Bellgard S.E."/>
            <person name="Bellgard M.I."/>
        </authorList>
    </citation>
    <scope>NUCLEOTIDE SEQUENCE</scope>
    <source>
        <tissue evidence="2">Shoot tissue taken approximately 20 cm above the soil surface</tissue>
    </source>
</reference>
<name>A0A0A9GR61_ARUDO</name>
<organism evidence="2">
    <name type="scientific">Arundo donax</name>
    <name type="common">Giant reed</name>
    <name type="synonym">Donax arundinaceus</name>
    <dbReference type="NCBI Taxonomy" id="35708"/>
    <lineage>
        <taxon>Eukaryota</taxon>
        <taxon>Viridiplantae</taxon>
        <taxon>Streptophyta</taxon>
        <taxon>Embryophyta</taxon>
        <taxon>Tracheophyta</taxon>
        <taxon>Spermatophyta</taxon>
        <taxon>Magnoliopsida</taxon>
        <taxon>Liliopsida</taxon>
        <taxon>Poales</taxon>
        <taxon>Poaceae</taxon>
        <taxon>PACMAD clade</taxon>
        <taxon>Arundinoideae</taxon>
        <taxon>Arundineae</taxon>
        <taxon>Arundo</taxon>
    </lineage>
</organism>
<accession>A0A0A9GR61</accession>
<reference evidence="2" key="1">
    <citation type="submission" date="2014-09" db="EMBL/GenBank/DDBJ databases">
        <authorList>
            <person name="Magalhaes I.L.F."/>
            <person name="Oliveira U."/>
            <person name="Santos F.R."/>
            <person name="Vidigal T.H.D.A."/>
            <person name="Brescovit A.D."/>
            <person name="Santos A.J."/>
        </authorList>
    </citation>
    <scope>NUCLEOTIDE SEQUENCE</scope>
    <source>
        <tissue evidence="2">Shoot tissue taken approximately 20 cm above the soil surface</tissue>
    </source>
</reference>
<sequence>MKEQNIKSYSCFSCQYPKANFHISVHSSKLRSGTNWVIQDRNQEANNHHCKPATEKHESQMESPMLNGPSCLYQTTLQPGLEQGCTEVRGARVDEVKVVGGGDYVRVASLGKPQALGSSKGDLRWRRPRPAMMFLPGSWPHVLSEANRASARRRRGTWWHGRLVETAQSIGGCARRCMPEQQRGARPPRSDTGAQDPTAL</sequence>
<evidence type="ECO:0000256" key="1">
    <source>
        <dbReference type="SAM" id="MobiDB-lite"/>
    </source>
</evidence>
<proteinExistence type="predicted"/>